<evidence type="ECO:0000313" key="1">
    <source>
        <dbReference type="EMBL" id="NNH14188.1"/>
    </source>
</evidence>
<reference evidence="1 2" key="1">
    <citation type="submission" date="2020-05" db="EMBL/GenBank/DDBJ databases">
        <title>MicrobeNet Type strains.</title>
        <authorList>
            <person name="Nicholson A.C."/>
        </authorList>
    </citation>
    <scope>NUCLEOTIDE SEQUENCE [LARGE SCALE GENOMIC DNA]</scope>
    <source>
        <strain evidence="1 2">ATCC 700815</strain>
    </source>
</reference>
<evidence type="ECO:0000313" key="2">
    <source>
        <dbReference type="Proteomes" id="UP000542973"/>
    </source>
</evidence>
<dbReference type="InterPro" id="IPR021695">
    <property type="entry name" value="Phage_KPP10_Orf10"/>
</dbReference>
<dbReference type="EMBL" id="JABEMD010000081">
    <property type="protein sequence ID" value="NNH14188.1"/>
    <property type="molecule type" value="Genomic_DNA"/>
</dbReference>
<dbReference type="Pfam" id="PF11681">
    <property type="entry name" value="Phage_Tube_PhiTE"/>
    <property type="match status" value="1"/>
</dbReference>
<dbReference type="AlphaFoldDB" id="A0A849BJK0"/>
<comment type="caution">
    <text evidence="1">The sequence shown here is derived from an EMBL/GenBank/DDBJ whole genome shotgun (WGS) entry which is preliminary data.</text>
</comment>
<sequence>MSGTYSFIDVQASLVGPGGAFQLGYGEATAEEGITIATANDKNTMTVGSDGSVMHSLRADNSGQITLRYLKTAPINRTLMALYNAQKIDSRLWGKNVITVTQSVAGDIATGIQCAFKKVPDLNYATEGGIVEWVFDAGRIEEMLGTY</sequence>
<name>A0A849BJK0_9BURK</name>
<gene>
    <name evidence="1" type="ORF">HLB16_25405</name>
</gene>
<accession>A0A849BJK0</accession>
<proteinExistence type="predicted"/>
<protein>
    <submittedName>
        <fullName evidence="1">DUF3277 family protein</fullName>
    </submittedName>
</protein>
<organism evidence="1 2">
    <name type="scientific">Cupriavidus gilardii</name>
    <dbReference type="NCBI Taxonomy" id="82541"/>
    <lineage>
        <taxon>Bacteria</taxon>
        <taxon>Pseudomonadati</taxon>
        <taxon>Pseudomonadota</taxon>
        <taxon>Betaproteobacteria</taxon>
        <taxon>Burkholderiales</taxon>
        <taxon>Burkholderiaceae</taxon>
        <taxon>Cupriavidus</taxon>
    </lineage>
</organism>
<dbReference type="RefSeq" id="WP_053824290.1">
    <property type="nucleotide sequence ID" value="NZ_BAAAEB010000062.1"/>
</dbReference>
<dbReference type="Proteomes" id="UP000542973">
    <property type="component" value="Unassembled WGS sequence"/>
</dbReference>